<keyword evidence="1" id="KW-0812">Transmembrane</keyword>
<evidence type="ECO:0000256" key="1">
    <source>
        <dbReference type="SAM" id="Phobius"/>
    </source>
</evidence>
<dbReference type="Proteomes" id="UP000018890">
    <property type="component" value="Unassembled WGS sequence"/>
</dbReference>
<keyword evidence="1" id="KW-0472">Membrane</keyword>
<keyword evidence="1" id="KW-1133">Transmembrane helix</keyword>
<dbReference type="AlphaFoldDB" id="W4Q0U0"/>
<sequence>MILLFIVLLLALPIFSLFLYQYTKRTAVFVASFPLVLLIGWWVVATNHYFVPSTNLQKESIGDYALQDTRTSEFFHKVGSFEKREKADGYTYMYDDFFLSTNKENKIVSLSVGSLPIETSSGLQVGDSLEKAKRIYGDHFYTYREMGLGKAVVYVDRKNRHLLTIWTKDEQSVANIWLSMY</sequence>
<protein>
    <submittedName>
        <fullName evidence="2">Uncharacterized protein</fullName>
    </submittedName>
</protein>
<accession>W4Q0U0</accession>
<evidence type="ECO:0000313" key="2">
    <source>
        <dbReference type="EMBL" id="GAE25555.1"/>
    </source>
</evidence>
<dbReference type="OrthoDB" id="2878914at2"/>
<proteinExistence type="predicted"/>
<reference evidence="2" key="1">
    <citation type="journal article" date="2014" name="Genome Announc.">
        <title>Draft Genome Sequences of Three Alkaliphilic Bacillus Strains, Bacillus wakoensis JCM 9140T, Bacillus akibai JCM 9157T, and Bacillus hemicellulosilyticus JCM 9152T.</title>
        <authorList>
            <person name="Yuki M."/>
            <person name="Oshima K."/>
            <person name="Suda W."/>
            <person name="Oshida Y."/>
            <person name="Kitamura K."/>
            <person name="Iida T."/>
            <person name="Hattori M."/>
            <person name="Ohkuma M."/>
        </authorList>
    </citation>
    <scope>NUCLEOTIDE SEQUENCE [LARGE SCALE GENOMIC DNA]</scope>
    <source>
        <strain evidence="2">JCM 9140</strain>
    </source>
</reference>
<dbReference type="EMBL" id="BAUT01000011">
    <property type="protein sequence ID" value="GAE25555.1"/>
    <property type="molecule type" value="Genomic_DNA"/>
</dbReference>
<feature type="transmembrane region" description="Helical" evidence="1">
    <location>
        <begin position="26"/>
        <end position="44"/>
    </location>
</feature>
<dbReference type="STRING" id="1236970.JCM9140_1555"/>
<dbReference type="RefSeq" id="WP_034744144.1">
    <property type="nucleotide sequence ID" value="NZ_BAUT01000011.1"/>
</dbReference>
<evidence type="ECO:0000313" key="3">
    <source>
        <dbReference type="Proteomes" id="UP000018890"/>
    </source>
</evidence>
<keyword evidence="3" id="KW-1185">Reference proteome</keyword>
<organism evidence="2 3">
    <name type="scientific">Halalkalibacter wakoensis JCM 9140</name>
    <dbReference type="NCBI Taxonomy" id="1236970"/>
    <lineage>
        <taxon>Bacteria</taxon>
        <taxon>Bacillati</taxon>
        <taxon>Bacillota</taxon>
        <taxon>Bacilli</taxon>
        <taxon>Bacillales</taxon>
        <taxon>Bacillaceae</taxon>
        <taxon>Halalkalibacter</taxon>
    </lineage>
</organism>
<comment type="caution">
    <text evidence="2">The sequence shown here is derived from an EMBL/GenBank/DDBJ whole genome shotgun (WGS) entry which is preliminary data.</text>
</comment>
<name>W4Q0U0_9BACI</name>
<gene>
    <name evidence="2" type="ORF">JCM9140_1555</name>
</gene>